<keyword evidence="3" id="KW-1185">Reference proteome</keyword>
<sequence>MSDEAAETPEFPVAEQAPSAGPEAPSAVPEPSAGPDAPDEPEPGFPAAAPPDPTGDPRVDAAVAGLGGLGGRSVSEHVEIYEDVHRRLQELLASADQDEPSQPSPSPQPSGPGRPAFPDSLRPRP</sequence>
<reference evidence="2 3" key="1">
    <citation type="submission" date="2023-11" db="EMBL/GenBank/DDBJ databases">
        <title>Actinomadura monticuli sp. nov., isolated from volcanic ash.</title>
        <authorList>
            <person name="Lee S.D."/>
            <person name="Yang H."/>
            <person name="Kim I.S."/>
        </authorList>
    </citation>
    <scope>NUCLEOTIDE SEQUENCE [LARGE SCALE GENOMIC DNA]</scope>
    <source>
        <strain evidence="2 3">DSM 45346</strain>
    </source>
</reference>
<gene>
    <name evidence="2" type="ORF">SM436_32485</name>
</gene>
<protein>
    <submittedName>
        <fullName evidence="2">Uncharacterized protein</fullName>
    </submittedName>
</protein>
<name>A0ABV4RAJ5_9ACTN</name>
<feature type="compositionally biased region" description="Pro residues" evidence="1">
    <location>
        <begin position="102"/>
        <end position="112"/>
    </location>
</feature>
<evidence type="ECO:0000313" key="3">
    <source>
        <dbReference type="Proteomes" id="UP001569904"/>
    </source>
</evidence>
<dbReference type="RefSeq" id="WP_371945455.1">
    <property type="nucleotide sequence ID" value="NZ_JAXCEH010000031.1"/>
</dbReference>
<feature type="region of interest" description="Disordered" evidence="1">
    <location>
        <begin position="88"/>
        <end position="125"/>
    </location>
</feature>
<proteinExistence type="predicted"/>
<feature type="compositionally biased region" description="Low complexity" evidence="1">
    <location>
        <begin position="14"/>
        <end position="36"/>
    </location>
</feature>
<organism evidence="2 3">
    <name type="scientific">Actinomadura chokoriensis</name>
    <dbReference type="NCBI Taxonomy" id="454156"/>
    <lineage>
        <taxon>Bacteria</taxon>
        <taxon>Bacillati</taxon>
        <taxon>Actinomycetota</taxon>
        <taxon>Actinomycetes</taxon>
        <taxon>Streptosporangiales</taxon>
        <taxon>Thermomonosporaceae</taxon>
        <taxon>Actinomadura</taxon>
    </lineage>
</organism>
<dbReference type="Proteomes" id="UP001569904">
    <property type="component" value="Unassembled WGS sequence"/>
</dbReference>
<comment type="caution">
    <text evidence="2">The sequence shown here is derived from an EMBL/GenBank/DDBJ whole genome shotgun (WGS) entry which is preliminary data.</text>
</comment>
<feature type="region of interest" description="Disordered" evidence="1">
    <location>
        <begin position="1"/>
        <end position="73"/>
    </location>
</feature>
<accession>A0ABV4RAJ5</accession>
<dbReference type="EMBL" id="JAXCEH010000031">
    <property type="protein sequence ID" value="MFA1558432.1"/>
    <property type="molecule type" value="Genomic_DNA"/>
</dbReference>
<evidence type="ECO:0000313" key="2">
    <source>
        <dbReference type="EMBL" id="MFA1558432.1"/>
    </source>
</evidence>
<evidence type="ECO:0000256" key="1">
    <source>
        <dbReference type="SAM" id="MobiDB-lite"/>
    </source>
</evidence>